<dbReference type="Proteomes" id="UP001382904">
    <property type="component" value="Unassembled WGS sequence"/>
</dbReference>
<dbReference type="InterPro" id="IPR007554">
    <property type="entry name" value="Glycerophosphate_synth"/>
</dbReference>
<dbReference type="Gene3D" id="3.40.50.12580">
    <property type="match status" value="1"/>
</dbReference>
<sequence>MVRDGRAEVPATARAVQYGSVESWELLARARYYVTNDNVPRRFQRRTGQVVVQTWHGTPIKQIGHDFVHDFYTSPEILEGLAHDSAQWSLLASPSSYATPVLKRALGYDGEVIEAGAPRTDALVRPDAQRIAEVRRRLGLPEGKKVVLYMPTWRENCEGWSGGYKLDLRIDLGQARRELGEDHVLLVRGHHHVTEQVREGVRDGFVVDVSRWPDAADLLLVADVLISDYSSAIFDFALTDRPILLFTYDLAHYRGTLRGFNFDLEEKAPGPLLADSASLIEAVRNADAVGTEYAEARAAFRAEFCDLDDGRATERVVDRMLAMGAEPAK</sequence>
<keyword evidence="6" id="KW-0472">Membrane</keyword>
<dbReference type="EMBL" id="JBBKAM010000004">
    <property type="protein sequence ID" value="MEJ8645803.1"/>
    <property type="molecule type" value="Genomic_DNA"/>
</dbReference>
<dbReference type="InterPro" id="IPR043148">
    <property type="entry name" value="TagF_C"/>
</dbReference>
<keyword evidence="3" id="KW-1003">Cell membrane</keyword>
<dbReference type="Gene3D" id="3.40.50.11820">
    <property type="match status" value="1"/>
</dbReference>
<evidence type="ECO:0000256" key="3">
    <source>
        <dbReference type="ARBA" id="ARBA00022475"/>
    </source>
</evidence>
<gene>
    <name evidence="7" type="ORF">WKI68_40495</name>
</gene>
<comment type="subcellular location">
    <subcellularLocation>
        <location evidence="1">Cell membrane</location>
        <topology evidence="1">Peripheral membrane protein</topology>
    </subcellularLocation>
</comment>
<keyword evidence="8" id="KW-1185">Reference proteome</keyword>
<comment type="caution">
    <text evidence="7">The sequence shown here is derived from an EMBL/GenBank/DDBJ whole genome shotgun (WGS) entry which is preliminary data.</text>
</comment>
<organism evidence="7 8">
    <name type="scientific">Streptomyces caledonius</name>
    <dbReference type="NCBI Taxonomy" id="3134107"/>
    <lineage>
        <taxon>Bacteria</taxon>
        <taxon>Bacillati</taxon>
        <taxon>Actinomycetota</taxon>
        <taxon>Actinomycetes</taxon>
        <taxon>Kitasatosporales</taxon>
        <taxon>Streptomycetaceae</taxon>
        <taxon>Streptomyces</taxon>
    </lineage>
</organism>
<evidence type="ECO:0000256" key="4">
    <source>
        <dbReference type="ARBA" id="ARBA00022679"/>
    </source>
</evidence>
<evidence type="ECO:0000256" key="1">
    <source>
        <dbReference type="ARBA" id="ARBA00004202"/>
    </source>
</evidence>
<evidence type="ECO:0000256" key="6">
    <source>
        <dbReference type="ARBA" id="ARBA00023136"/>
    </source>
</evidence>
<dbReference type="InterPro" id="IPR043149">
    <property type="entry name" value="TagF_N"/>
</dbReference>
<dbReference type="SUPFAM" id="SSF53756">
    <property type="entry name" value="UDP-Glycosyltransferase/glycogen phosphorylase"/>
    <property type="match status" value="1"/>
</dbReference>
<evidence type="ECO:0000313" key="7">
    <source>
        <dbReference type="EMBL" id="MEJ8645803.1"/>
    </source>
</evidence>
<dbReference type="PANTHER" id="PTHR37316:SF3">
    <property type="entry name" value="TEICHOIC ACID GLYCEROL-PHOSPHATE TRANSFERASE"/>
    <property type="match status" value="1"/>
</dbReference>
<evidence type="ECO:0000256" key="2">
    <source>
        <dbReference type="ARBA" id="ARBA00010488"/>
    </source>
</evidence>
<comment type="similarity">
    <text evidence="2">Belongs to the CDP-glycerol glycerophosphotransferase family.</text>
</comment>
<evidence type="ECO:0000256" key="5">
    <source>
        <dbReference type="ARBA" id="ARBA00022944"/>
    </source>
</evidence>
<dbReference type="Pfam" id="PF04464">
    <property type="entry name" value="Glyphos_transf"/>
    <property type="match status" value="1"/>
</dbReference>
<evidence type="ECO:0000313" key="8">
    <source>
        <dbReference type="Proteomes" id="UP001382904"/>
    </source>
</evidence>
<accession>A0ABU8UFB1</accession>
<dbReference type="PANTHER" id="PTHR37316">
    <property type="entry name" value="TEICHOIC ACID GLYCEROL-PHOSPHATE PRIMASE"/>
    <property type="match status" value="1"/>
</dbReference>
<keyword evidence="4" id="KW-0808">Transferase</keyword>
<reference evidence="7 8" key="1">
    <citation type="submission" date="2024-03" db="EMBL/GenBank/DDBJ databases">
        <title>Novel Streptomyces species of biotechnological and ecological value are a feature of Machair soil.</title>
        <authorList>
            <person name="Prole J.R."/>
            <person name="Goodfellow M."/>
            <person name="Allenby N."/>
            <person name="Ward A.C."/>
        </authorList>
    </citation>
    <scope>NUCLEOTIDE SEQUENCE [LARGE SCALE GENOMIC DNA]</scope>
    <source>
        <strain evidence="7 8">MS1.HAVA.3</strain>
    </source>
</reference>
<keyword evidence="5" id="KW-0777">Teichoic acid biosynthesis</keyword>
<name>A0ABU8UFB1_9ACTN</name>
<proteinExistence type="inferred from homology"/>
<dbReference type="InterPro" id="IPR051612">
    <property type="entry name" value="Teichoic_Acid_Biosynth"/>
</dbReference>
<protein>
    <submittedName>
        <fullName evidence="7">CDP-glycerol glycerophosphotransferase family protein</fullName>
    </submittedName>
</protein>